<feature type="compositionally biased region" description="Basic and acidic residues" evidence="1">
    <location>
        <begin position="115"/>
        <end position="128"/>
    </location>
</feature>
<feature type="compositionally biased region" description="Basic and acidic residues" evidence="1">
    <location>
        <begin position="395"/>
        <end position="408"/>
    </location>
</feature>
<feature type="region of interest" description="Disordered" evidence="1">
    <location>
        <begin position="484"/>
        <end position="511"/>
    </location>
</feature>
<dbReference type="GO" id="GO:0034453">
    <property type="term" value="P:microtubule anchoring"/>
    <property type="evidence" value="ECO:0007669"/>
    <property type="project" value="InterPro"/>
</dbReference>
<organism evidence="2 3">
    <name type="scientific">Xenopus tropicalis</name>
    <name type="common">Western clawed frog</name>
    <name type="synonym">Silurana tropicalis</name>
    <dbReference type="NCBI Taxonomy" id="8364"/>
    <lineage>
        <taxon>Eukaryota</taxon>
        <taxon>Metazoa</taxon>
        <taxon>Chordata</taxon>
        <taxon>Craniata</taxon>
        <taxon>Vertebrata</taxon>
        <taxon>Euteleostomi</taxon>
        <taxon>Amphibia</taxon>
        <taxon>Batrachia</taxon>
        <taxon>Anura</taxon>
        <taxon>Pipoidea</taxon>
        <taxon>Pipidae</taxon>
        <taxon>Xenopodinae</taxon>
        <taxon>Xenopus</taxon>
        <taxon>Silurana</taxon>
    </lineage>
</organism>
<dbReference type="RefSeq" id="XP_031747943.1">
    <property type="nucleotide sequence ID" value="XM_031892083.1"/>
</dbReference>
<dbReference type="OrthoDB" id="9909164at2759"/>
<dbReference type="Xenbase" id="XB-GENE-29077027">
    <property type="gene designation" value="ccdc187"/>
</dbReference>
<sequence length="816" mass="92545">MPVAELWESPALEMLSRMEEVSRAWDSLLEAKQELQRIENTLDSQDRRHGQRMQRNMKLDSRIFSGIDLRPSEASGRRSPGNEQEEQNLLDQTFICHRQATDFSEGQGSSWRPRFSSETHVPNRDMDGKNQMTHLVSMMDDGFSEDTLSNTFLDRSSPASQTSTEEVLNPYSEVYPLSPVLEVERCPKLSSCPDPRQSPSADVYAQRLEYLKNNSPNNKLKKLKERIREQKLRQNLGRELRPDPPRVTEPVGKHTLKRKVGKVTFGVPPPTYKETKDPTSKSKIKNSVSRKLSFDSPSPERRVKHSGKDVYRPSAWREGQKIVRKILGPSPVILKGQHLSSGDGLASQTPGMAKQETDGAPVWRDPPPKEKVKGSDRPSERVKRILRTNVTAVLQDEKRKGVQRDLPKRRPTTSAAQRHPNKENIRQEDRVGPRGHKHGYSTEEVRNFMNRKKSERRSKEQEERDSRCTAAQLQQRRLQEVFRKQKEAGPLIKPRTELSKQKCPATEDSGRPVAEWVQRDCSRLLGEEEGRRKETDVGHCLGPLKLRDLDTSDSPTQSPKRGPTLPQPRDSQERLQALCNVARDLARRVEVETSRLGVVVLPRPMVSQESQSPPGLRQRSQEEPTGLDDGRYQRSGSLERPQGWADITAPPCGETEKKEQWRRATKALGDEPLAKSPQKGSREHRGGRRLQSPPGSTRGLSERLGKHSPSRPSWKSGILLESALQEGEVAPANGLRKSHTDIVRKLKMQNAEQGVKLAALREKSRREAAEAEHCMEELKLKSIMLFQSDGQSEEAKPMANRQLPPNGAEFIYNTNW</sequence>
<proteinExistence type="predicted"/>
<dbReference type="GO" id="GO:0005813">
    <property type="term" value="C:centrosome"/>
    <property type="evidence" value="ECO:0007669"/>
    <property type="project" value="InterPro"/>
</dbReference>
<dbReference type="InterPro" id="IPR028750">
    <property type="entry name" value="CEP350/CC187"/>
</dbReference>
<feature type="compositionally biased region" description="Basic and acidic residues" evidence="1">
    <location>
        <begin position="654"/>
        <end position="673"/>
    </location>
</feature>
<dbReference type="CTD" id="399693"/>
<evidence type="ECO:0000313" key="2">
    <source>
        <dbReference type="Proteomes" id="UP000008143"/>
    </source>
</evidence>
<dbReference type="GO" id="GO:0008017">
    <property type="term" value="F:microtubule binding"/>
    <property type="evidence" value="ECO:0007669"/>
    <property type="project" value="InterPro"/>
</dbReference>
<feature type="compositionally biased region" description="Polar residues" evidence="1">
    <location>
        <begin position="104"/>
        <end position="114"/>
    </location>
</feature>
<dbReference type="GeneID" id="100489157"/>
<keyword evidence="2" id="KW-1185">Reference proteome</keyword>
<feature type="region of interest" description="Disordered" evidence="1">
    <location>
        <begin position="104"/>
        <end position="128"/>
    </location>
</feature>
<feature type="compositionally biased region" description="Basic and acidic residues" evidence="1">
    <location>
        <begin position="366"/>
        <end position="383"/>
    </location>
</feature>
<evidence type="ECO:0000256" key="1">
    <source>
        <dbReference type="SAM" id="MobiDB-lite"/>
    </source>
</evidence>
<dbReference type="Proteomes" id="UP000008143">
    <property type="component" value="Chromosome 8"/>
</dbReference>
<feature type="region of interest" description="Disordered" evidence="1">
    <location>
        <begin position="604"/>
        <end position="714"/>
    </location>
</feature>
<dbReference type="KEGG" id="xtr:100489157"/>
<protein>
    <submittedName>
        <fullName evidence="3">Coiled-coil domain-containing protein 187</fullName>
    </submittedName>
</protein>
<feature type="region of interest" description="Disordered" evidence="1">
    <location>
        <begin position="65"/>
        <end position="86"/>
    </location>
</feature>
<feature type="compositionally biased region" description="Basic and acidic residues" evidence="1">
    <location>
        <begin position="420"/>
        <end position="432"/>
    </location>
</feature>
<feature type="region of interest" description="Disordered" evidence="1">
    <location>
        <begin position="529"/>
        <end position="572"/>
    </location>
</feature>
<dbReference type="AlphaFoldDB" id="A0A8J1IQS6"/>
<feature type="compositionally biased region" description="Basic and acidic residues" evidence="1">
    <location>
        <begin position="298"/>
        <end position="311"/>
    </location>
</feature>
<feature type="region of interest" description="Disordered" evidence="1">
    <location>
        <begin position="263"/>
        <end position="312"/>
    </location>
</feature>
<evidence type="ECO:0000313" key="3">
    <source>
        <dbReference type="RefSeq" id="XP_031747943.1"/>
    </source>
</evidence>
<feature type="compositionally biased region" description="Basic and acidic residues" evidence="1">
    <location>
        <begin position="457"/>
        <end position="467"/>
    </location>
</feature>
<reference evidence="3" key="1">
    <citation type="submission" date="2025-08" db="UniProtKB">
        <authorList>
            <consortium name="RefSeq"/>
        </authorList>
    </citation>
    <scope>IDENTIFICATION</scope>
    <source>
        <strain evidence="3">Nigerian</strain>
        <tissue evidence="3">Liver and blood</tissue>
    </source>
</reference>
<feature type="region of interest" description="Disordered" evidence="1">
    <location>
        <begin position="338"/>
        <end position="472"/>
    </location>
</feature>
<name>A0A8J1IQS6_XENTR</name>
<evidence type="ECO:0000313" key="4">
    <source>
        <dbReference type="Xenbase" id="XB-GENE-29077027"/>
    </source>
</evidence>
<gene>
    <name evidence="3 4" type="primary">ccdc187</name>
</gene>
<dbReference type="PANTHER" id="PTHR13958:SF3">
    <property type="entry name" value="CAP-GLY DOMAIN-CONTAINING PROTEIN-RELATED"/>
    <property type="match status" value="1"/>
</dbReference>
<dbReference type="AGR" id="Xenbase:XB-GENE-29077027"/>
<dbReference type="PANTHER" id="PTHR13958">
    <property type="entry name" value="CENTROSOME-ASSOCIATED PROTEIN 350"/>
    <property type="match status" value="1"/>
</dbReference>
<accession>A0A8J1IQS6</accession>